<proteinExistence type="predicted"/>
<dbReference type="Pfam" id="PF13521">
    <property type="entry name" value="AAA_28"/>
    <property type="match status" value="1"/>
</dbReference>
<name>A0A4V3F8C6_9FLAO</name>
<evidence type="ECO:0000259" key="1">
    <source>
        <dbReference type="Pfam" id="PF13521"/>
    </source>
</evidence>
<accession>A0A4V3F8C6</accession>
<dbReference type="OrthoDB" id="5638848at2"/>
<keyword evidence="3" id="KW-1185">Reference proteome</keyword>
<protein>
    <submittedName>
        <fullName evidence="2">Putative ATPase</fullName>
    </submittedName>
</protein>
<dbReference type="EMBL" id="SOBW01000008">
    <property type="protein sequence ID" value="TDU39826.1"/>
    <property type="molecule type" value="Genomic_DNA"/>
</dbReference>
<dbReference type="InterPro" id="IPR027417">
    <property type="entry name" value="P-loop_NTPase"/>
</dbReference>
<dbReference type="AlphaFoldDB" id="A0A4V3F8C6"/>
<sequence>MNTKKIVITGGPGTGKSSIIDELKKRGHICFDEISRQVTLEARKSGVDQLFLTQPLLFSQMLLEGRAKQFVEANNYKNSTVFLDRGLPDVLAYMDYFGSAYPEDFIQISQNNTYDAVFILAPWKEIFKSDSVRYETFEQSELIHQHLLKTYNRFNYTLIDIPFDTVAKRADFIIDSLNL</sequence>
<dbReference type="Gene3D" id="3.40.50.300">
    <property type="entry name" value="P-loop containing nucleotide triphosphate hydrolases"/>
    <property type="match status" value="1"/>
</dbReference>
<dbReference type="SUPFAM" id="SSF52540">
    <property type="entry name" value="P-loop containing nucleoside triphosphate hydrolases"/>
    <property type="match status" value="1"/>
</dbReference>
<comment type="caution">
    <text evidence="2">The sequence shown here is derived from an EMBL/GenBank/DDBJ whole genome shotgun (WGS) entry which is preliminary data.</text>
</comment>
<reference evidence="2 3" key="1">
    <citation type="submission" date="2019-03" db="EMBL/GenBank/DDBJ databases">
        <title>Genomic Encyclopedia of Archaeal and Bacterial Type Strains, Phase II (KMG-II): from individual species to whole genera.</title>
        <authorList>
            <person name="Goeker M."/>
        </authorList>
    </citation>
    <scope>NUCLEOTIDE SEQUENCE [LARGE SCALE GENOMIC DNA]</scope>
    <source>
        <strain evidence="2 3">DSM 28135</strain>
    </source>
</reference>
<dbReference type="RefSeq" id="WP_133757880.1">
    <property type="nucleotide sequence ID" value="NZ_SOBW01000008.1"/>
</dbReference>
<feature type="domain" description="NadR/Ttd14 AAA" evidence="1">
    <location>
        <begin position="5"/>
        <end position="169"/>
    </location>
</feature>
<evidence type="ECO:0000313" key="3">
    <source>
        <dbReference type="Proteomes" id="UP000294689"/>
    </source>
</evidence>
<dbReference type="InterPro" id="IPR038727">
    <property type="entry name" value="NadR/Ttd14_AAA_dom"/>
</dbReference>
<organism evidence="2 3">
    <name type="scientific">Gelidibacter sediminis</name>
    <dbReference type="NCBI Taxonomy" id="1608710"/>
    <lineage>
        <taxon>Bacteria</taxon>
        <taxon>Pseudomonadati</taxon>
        <taxon>Bacteroidota</taxon>
        <taxon>Flavobacteriia</taxon>
        <taxon>Flavobacteriales</taxon>
        <taxon>Flavobacteriaceae</taxon>
        <taxon>Gelidibacter</taxon>
    </lineage>
</organism>
<gene>
    <name evidence="2" type="ORF">BXY82_1859</name>
</gene>
<dbReference type="Proteomes" id="UP000294689">
    <property type="component" value="Unassembled WGS sequence"/>
</dbReference>
<evidence type="ECO:0000313" key="2">
    <source>
        <dbReference type="EMBL" id="TDU39826.1"/>
    </source>
</evidence>